<reference evidence="1 2" key="1">
    <citation type="submission" date="2024-04" db="EMBL/GenBank/DDBJ databases">
        <title>Phyllosticta paracitricarpa is synonymous to the EU quarantine fungus P. citricarpa based on phylogenomic analyses.</title>
        <authorList>
            <consortium name="Lawrence Berkeley National Laboratory"/>
            <person name="Van ingen-buijs V.A."/>
            <person name="Van westerhoven A.C."/>
            <person name="Haridas S."/>
            <person name="Skiadas P."/>
            <person name="Martin F."/>
            <person name="Groenewald J.Z."/>
            <person name="Crous P.W."/>
            <person name="Seidl M.F."/>
        </authorList>
    </citation>
    <scope>NUCLEOTIDE SEQUENCE [LARGE SCALE GENOMIC DNA]</scope>
    <source>
        <strain evidence="1 2">CPC 17464</strain>
    </source>
</reference>
<name>A0ABR1LF63_9PEZI</name>
<dbReference type="GeneID" id="92037076"/>
<dbReference type="RefSeq" id="XP_066652661.1">
    <property type="nucleotide sequence ID" value="XM_066804170.1"/>
</dbReference>
<gene>
    <name evidence="1" type="ORF">J3D65DRAFT_76688</name>
</gene>
<keyword evidence="2" id="KW-1185">Reference proteome</keyword>
<accession>A0ABR1LF63</accession>
<sequence length="155" mass="16770">MVEGRLFAGCKKPRCSCLMTIVLTPMQTVWCGVCHKGKKQRKGNATNVERWVGVSGHAALRRAGCARQAGRQAGSEAAAVACVQEPKQARAVRAVMIMYNVCMQWSKRLCDNDDGGRSSCRVQAASCRPSRRAKRLRVAPFTFPGRAAAVATTTA</sequence>
<evidence type="ECO:0000313" key="1">
    <source>
        <dbReference type="EMBL" id="KAK7533268.1"/>
    </source>
</evidence>
<evidence type="ECO:0000313" key="2">
    <source>
        <dbReference type="Proteomes" id="UP001360953"/>
    </source>
</evidence>
<organism evidence="1 2">
    <name type="scientific">Phyllosticta citribraziliensis</name>
    <dbReference type="NCBI Taxonomy" id="989973"/>
    <lineage>
        <taxon>Eukaryota</taxon>
        <taxon>Fungi</taxon>
        <taxon>Dikarya</taxon>
        <taxon>Ascomycota</taxon>
        <taxon>Pezizomycotina</taxon>
        <taxon>Dothideomycetes</taxon>
        <taxon>Dothideomycetes incertae sedis</taxon>
        <taxon>Botryosphaeriales</taxon>
        <taxon>Phyllostictaceae</taxon>
        <taxon>Phyllosticta</taxon>
    </lineage>
</organism>
<dbReference type="Proteomes" id="UP001360953">
    <property type="component" value="Unassembled WGS sequence"/>
</dbReference>
<protein>
    <submittedName>
        <fullName evidence="1">Uncharacterized protein</fullName>
    </submittedName>
</protein>
<proteinExistence type="predicted"/>
<dbReference type="EMBL" id="JBBPEH010000010">
    <property type="protein sequence ID" value="KAK7533268.1"/>
    <property type="molecule type" value="Genomic_DNA"/>
</dbReference>
<comment type="caution">
    <text evidence="1">The sequence shown here is derived from an EMBL/GenBank/DDBJ whole genome shotgun (WGS) entry which is preliminary data.</text>
</comment>